<dbReference type="GO" id="GO:0005886">
    <property type="term" value="C:plasma membrane"/>
    <property type="evidence" value="ECO:0007669"/>
    <property type="project" value="UniProtKB-SubCell"/>
</dbReference>
<evidence type="ECO:0000313" key="8">
    <source>
        <dbReference type="EMBL" id="SVD01018.1"/>
    </source>
</evidence>
<feature type="transmembrane region" description="Helical" evidence="6">
    <location>
        <begin position="148"/>
        <end position="172"/>
    </location>
</feature>
<comment type="subcellular location">
    <subcellularLocation>
        <location evidence="1">Cell membrane</location>
        <topology evidence="1">Multi-pass membrane protein</topology>
    </subcellularLocation>
</comment>
<accession>A0A382RVQ7</accession>
<evidence type="ECO:0000256" key="3">
    <source>
        <dbReference type="ARBA" id="ARBA00022692"/>
    </source>
</evidence>
<dbReference type="AlphaFoldDB" id="A0A382RVQ7"/>
<organism evidence="8">
    <name type="scientific">marine metagenome</name>
    <dbReference type="NCBI Taxonomy" id="408172"/>
    <lineage>
        <taxon>unclassified sequences</taxon>
        <taxon>metagenomes</taxon>
        <taxon>ecological metagenomes</taxon>
    </lineage>
</organism>
<evidence type="ECO:0000256" key="1">
    <source>
        <dbReference type="ARBA" id="ARBA00004651"/>
    </source>
</evidence>
<feature type="domain" description="DNA translocase FtsK 4TM region" evidence="7">
    <location>
        <begin position="16"/>
        <end position="181"/>
    </location>
</feature>
<reference evidence="8" key="1">
    <citation type="submission" date="2018-05" db="EMBL/GenBank/DDBJ databases">
        <authorList>
            <person name="Lanie J.A."/>
            <person name="Ng W.-L."/>
            <person name="Kazmierczak K.M."/>
            <person name="Andrzejewski T.M."/>
            <person name="Davidsen T.M."/>
            <person name="Wayne K.J."/>
            <person name="Tettelin H."/>
            <person name="Glass J.I."/>
            <person name="Rusch D."/>
            <person name="Podicherti R."/>
            <person name="Tsui H.-C.T."/>
            <person name="Winkler M.E."/>
        </authorList>
    </citation>
    <scope>NUCLEOTIDE SEQUENCE</scope>
</reference>
<feature type="transmembrane region" description="Helical" evidence="6">
    <location>
        <begin position="105"/>
        <end position="128"/>
    </location>
</feature>
<protein>
    <recommendedName>
        <fullName evidence="7">DNA translocase FtsK 4TM region domain-containing protein</fullName>
    </recommendedName>
</protein>
<feature type="transmembrane region" description="Helical" evidence="6">
    <location>
        <begin position="20"/>
        <end position="38"/>
    </location>
</feature>
<dbReference type="InterPro" id="IPR025199">
    <property type="entry name" value="FtsK_4TM"/>
</dbReference>
<evidence type="ECO:0000256" key="4">
    <source>
        <dbReference type="ARBA" id="ARBA00022989"/>
    </source>
</evidence>
<evidence type="ECO:0000256" key="6">
    <source>
        <dbReference type="SAM" id="Phobius"/>
    </source>
</evidence>
<feature type="non-terminal residue" evidence="8">
    <location>
        <position position="215"/>
    </location>
</feature>
<keyword evidence="3 6" id="KW-0812">Transmembrane</keyword>
<keyword evidence="5 6" id="KW-0472">Membrane</keyword>
<sequence>MARKEAPQTDSTKGGANEILGISLLALAGLFLLALYSFDRGDLSFNGTEVNNPLHNHAGTFGAWLAQGCFMALGMAAYLLPPLMLIFSLAFLFSRLGGLRRRWPWALALLLAVSAGLSLYPNLFSGPVQQLNTVDPGGYVGLLLHKGIFIHVGTAGATVILLAVYLLSLLYLTNFKLKDWVKVAWQRWRLRRIDRSKPLANEEIELTKQEEDLAQ</sequence>
<evidence type="ECO:0000256" key="2">
    <source>
        <dbReference type="ARBA" id="ARBA00022475"/>
    </source>
</evidence>
<name>A0A382RVQ7_9ZZZZ</name>
<feature type="transmembrane region" description="Helical" evidence="6">
    <location>
        <begin position="64"/>
        <end position="93"/>
    </location>
</feature>
<gene>
    <name evidence="8" type="ORF">METZ01_LOCUS353872</name>
</gene>
<keyword evidence="4 6" id="KW-1133">Transmembrane helix</keyword>
<evidence type="ECO:0000256" key="5">
    <source>
        <dbReference type="ARBA" id="ARBA00023136"/>
    </source>
</evidence>
<proteinExistence type="predicted"/>
<keyword evidence="2" id="KW-1003">Cell membrane</keyword>
<dbReference type="Pfam" id="PF13491">
    <property type="entry name" value="FtsK_4TM"/>
    <property type="match status" value="1"/>
</dbReference>
<dbReference type="EMBL" id="UINC01124103">
    <property type="protein sequence ID" value="SVD01018.1"/>
    <property type="molecule type" value="Genomic_DNA"/>
</dbReference>
<evidence type="ECO:0000259" key="7">
    <source>
        <dbReference type="Pfam" id="PF13491"/>
    </source>
</evidence>